<dbReference type="Pfam" id="PF08847">
    <property type="entry name" value="Crr6"/>
    <property type="match status" value="1"/>
</dbReference>
<dbReference type="EnsemblPlants" id="Pp3c22_2510V3.1">
    <property type="protein sequence ID" value="Pp3c22_2510V3.1"/>
    <property type="gene ID" value="Pp3c22_2510"/>
</dbReference>
<name>A0A2K1IM00_PHYPA</name>
<dbReference type="GeneID" id="112275205"/>
<dbReference type="EnsemblPlants" id="Pp3c22_2510V3.2">
    <property type="protein sequence ID" value="Pp3c22_2510V3.2"/>
    <property type="gene ID" value="Pp3c22_2510"/>
</dbReference>
<evidence type="ECO:0000313" key="2">
    <source>
        <dbReference type="EnsemblPlants" id="Pp3c22_2510V3.1"/>
    </source>
</evidence>
<organism evidence="1">
    <name type="scientific">Physcomitrium patens</name>
    <name type="common">Spreading-leaved earth moss</name>
    <name type="synonym">Physcomitrella patens</name>
    <dbReference type="NCBI Taxonomy" id="3218"/>
    <lineage>
        <taxon>Eukaryota</taxon>
        <taxon>Viridiplantae</taxon>
        <taxon>Streptophyta</taxon>
        <taxon>Embryophyta</taxon>
        <taxon>Bryophyta</taxon>
        <taxon>Bryophytina</taxon>
        <taxon>Bryopsida</taxon>
        <taxon>Funariidae</taxon>
        <taxon>Funariales</taxon>
        <taxon>Funariaceae</taxon>
        <taxon>Physcomitrium</taxon>
    </lineage>
</organism>
<sequence length="268" mass="30349">MATTSLLSPPFTLPSRFLPSPPSLSSSLHNHRTRPFSSNPLLLGLISHPCKCATGRREWRPASSAQGSADFSVEEYEDEEVGEGVVPAPPPTPGRIDIVVTKEQIRELDLSPAHAVFRKYVHQIGDNATDPGVDLQEVFERTVGFVLQYEVDDPLDPRELSELPDIRLWFVRLDAAYPWLPIVVDWRAGELSRYAAMLVPHQMSKRLGLVYNPEALELWAMNKLFLIHEFLKARNVTKPDVKLNNMLRMLGFSISNQLYDLIEKYPHP</sequence>
<dbReference type="InterPro" id="IPR014946">
    <property type="entry name" value="CRR6"/>
</dbReference>
<dbReference type="GO" id="GO:0009535">
    <property type="term" value="C:chloroplast thylakoid membrane"/>
    <property type="evidence" value="ECO:0007669"/>
    <property type="project" value="EnsemblPlants"/>
</dbReference>
<gene>
    <name evidence="2" type="primary">LOC112275205</name>
    <name evidence="1" type="ORF">PHYPA_026618</name>
</gene>
<proteinExistence type="predicted"/>
<reference evidence="1 3" key="1">
    <citation type="journal article" date="2008" name="Science">
        <title>The Physcomitrella genome reveals evolutionary insights into the conquest of land by plants.</title>
        <authorList>
            <person name="Rensing S."/>
            <person name="Lang D."/>
            <person name="Zimmer A."/>
            <person name="Terry A."/>
            <person name="Salamov A."/>
            <person name="Shapiro H."/>
            <person name="Nishiyama T."/>
            <person name="Perroud P.-F."/>
            <person name="Lindquist E."/>
            <person name="Kamisugi Y."/>
            <person name="Tanahashi T."/>
            <person name="Sakakibara K."/>
            <person name="Fujita T."/>
            <person name="Oishi K."/>
            <person name="Shin-I T."/>
            <person name="Kuroki Y."/>
            <person name="Toyoda A."/>
            <person name="Suzuki Y."/>
            <person name="Hashimoto A."/>
            <person name="Yamaguchi K."/>
            <person name="Sugano A."/>
            <person name="Kohara Y."/>
            <person name="Fujiyama A."/>
            <person name="Anterola A."/>
            <person name="Aoki S."/>
            <person name="Ashton N."/>
            <person name="Barbazuk W.B."/>
            <person name="Barker E."/>
            <person name="Bennetzen J."/>
            <person name="Bezanilla M."/>
            <person name="Blankenship R."/>
            <person name="Cho S.H."/>
            <person name="Dutcher S."/>
            <person name="Estelle M."/>
            <person name="Fawcett J.A."/>
            <person name="Gundlach H."/>
            <person name="Hanada K."/>
            <person name="Heyl A."/>
            <person name="Hicks K.A."/>
            <person name="Hugh J."/>
            <person name="Lohr M."/>
            <person name="Mayer K."/>
            <person name="Melkozernov A."/>
            <person name="Murata T."/>
            <person name="Nelson D."/>
            <person name="Pils B."/>
            <person name="Prigge M."/>
            <person name="Reiss B."/>
            <person name="Renner T."/>
            <person name="Rombauts S."/>
            <person name="Rushton P."/>
            <person name="Sanderfoot A."/>
            <person name="Schween G."/>
            <person name="Shiu S.-H."/>
            <person name="Stueber K."/>
            <person name="Theodoulou F.L."/>
            <person name="Tu H."/>
            <person name="Van de Peer Y."/>
            <person name="Verrier P.J."/>
            <person name="Waters E."/>
            <person name="Wood A."/>
            <person name="Yang L."/>
            <person name="Cove D."/>
            <person name="Cuming A."/>
            <person name="Hasebe M."/>
            <person name="Lucas S."/>
            <person name="Mishler D.B."/>
            <person name="Reski R."/>
            <person name="Grigoriev I."/>
            <person name="Quatrano R.S."/>
            <person name="Boore J.L."/>
        </authorList>
    </citation>
    <scope>NUCLEOTIDE SEQUENCE [LARGE SCALE GENOMIC DNA]</scope>
    <source>
        <strain evidence="2 3">cv. Gransden 2004</strain>
    </source>
</reference>
<dbReference type="PANTHER" id="PTHR35724">
    <property type="entry name" value="PROTEIN CHLORORESPIRATORY REDUCTION 6, CHLOROPLASTIC"/>
    <property type="match status" value="1"/>
</dbReference>
<accession>A0A2K1IM00</accession>
<protein>
    <recommendedName>
        <fullName evidence="4">Chlororespiratory reduction 6</fullName>
    </recommendedName>
</protein>
<dbReference type="STRING" id="3218.A0A2K1IM00"/>
<dbReference type="OMA" id="VPHQMNM"/>
<dbReference type="PANTHER" id="PTHR35724:SF1">
    <property type="entry name" value="PROTEIN CHLORORESPIRATORY REDUCTION 6, CHLOROPLASTIC"/>
    <property type="match status" value="1"/>
</dbReference>
<dbReference type="EMBL" id="ABEU02000022">
    <property type="protein sequence ID" value="PNR30302.1"/>
    <property type="molecule type" value="Genomic_DNA"/>
</dbReference>
<evidence type="ECO:0008006" key="4">
    <source>
        <dbReference type="Google" id="ProtNLM"/>
    </source>
</evidence>
<dbReference type="Gramene" id="Pp3c22_2510V3.1">
    <property type="protein sequence ID" value="Pp3c22_2510V3.1"/>
    <property type="gene ID" value="Pp3c22_2510"/>
</dbReference>
<keyword evidence="3" id="KW-1185">Reference proteome</keyword>
<dbReference type="OrthoDB" id="1903669at2759"/>
<evidence type="ECO:0000313" key="3">
    <source>
        <dbReference type="Proteomes" id="UP000006727"/>
    </source>
</evidence>
<dbReference type="PaxDb" id="3218-PP1S162_11V6.1"/>
<dbReference type="GO" id="GO:0009507">
    <property type="term" value="C:chloroplast"/>
    <property type="evidence" value="ECO:0000318"/>
    <property type="project" value="GO_Central"/>
</dbReference>
<evidence type="ECO:0000313" key="1">
    <source>
        <dbReference type="EMBL" id="PNR30302.1"/>
    </source>
</evidence>
<dbReference type="AlphaFoldDB" id="A0A2K1IM00"/>
<reference evidence="1 3" key="2">
    <citation type="journal article" date="2018" name="Plant J.">
        <title>The Physcomitrella patens chromosome-scale assembly reveals moss genome structure and evolution.</title>
        <authorList>
            <person name="Lang D."/>
            <person name="Ullrich K.K."/>
            <person name="Murat F."/>
            <person name="Fuchs J."/>
            <person name="Jenkins J."/>
            <person name="Haas F.B."/>
            <person name="Piednoel M."/>
            <person name="Gundlach H."/>
            <person name="Van Bel M."/>
            <person name="Meyberg R."/>
            <person name="Vives C."/>
            <person name="Morata J."/>
            <person name="Symeonidi A."/>
            <person name="Hiss M."/>
            <person name="Muchero W."/>
            <person name="Kamisugi Y."/>
            <person name="Saleh O."/>
            <person name="Blanc G."/>
            <person name="Decker E.L."/>
            <person name="van Gessel N."/>
            <person name="Grimwood J."/>
            <person name="Hayes R.D."/>
            <person name="Graham S.W."/>
            <person name="Gunter L.E."/>
            <person name="McDaniel S.F."/>
            <person name="Hoernstein S.N.W."/>
            <person name="Larsson A."/>
            <person name="Li F.W."/>
            <person name="Perroud P.F."/>
            <person name="Phillips J."/>
            <person name="Ranjan P."/>
            <person name="Rokshar D.S."/>
            <person name="Rothfels C.J."/>
            <person name="Schneider L."/>
            <person name="Shu S."/>
            <person name="Stevenson D.W."/>
            <person name="Thummler F."/>
            <person name="Tillich M."/>
            <person name="Villarreal Aguilar J.C."/>
            <person name="Widiez T."/>
            <person name="Wong G.K."/>
            <person name="Wymore A."/>
            <person name="Zhang Y."/>
            <person name="Zimmer A.D."/>
            <person name="Quatrano R.S."/>
            <person name="Mayer K.F.X."/>
            <person name="Goodstein D."/>
            <person name="Casacuberta J.M."/>
            <person name="Vandepoele K."/>
            <person name="Reski R."/>
            <person name="Cuming A.C."/>
            <person name="Tuskan G.A."/>
            <person name="Maumus F."/>
            <person name="Salse J."/>
            <person name="Schmutz J."/>
            <person name="Rensing S.A."/>
        </authorList>
    </citation>
    <scope>NUCLEOTIDE SEQUENCE [LARGE SCALE GENOMIC DNA]</scope>
    <source>
        <strain evidence="2 3">cv. Gransden 2004</strain>
    </source>
</reference>
<dbReference type="RefSeq" id="XP_024361115.1">
    <property type="nucleotide sequence ID" value="XM_024505347.2"/>
</dbReference>
<reference evidence="2" key="3">
    <citation type="submission" date="2020-12" db="UniProtKB">
        <authorList>
            <consortium name="EnsemblPlants"/>
        </authorList>
    </citation>
    <scope>IDENTIFICATION</scope>
</reference>
<dbReference type="Gramene" id="Pp3c22_2510V3.2">
    <property type="protein sequence ID" value="Pp3c22_2510V3.2"/>
    <property type="gene ID" value="Pp3c22_2510"/>
</dbReference>
<dbReference type="Proteomes" id="UP000006727">
    <property type="component" value="Chromosome 22"/>
</dbReference>
<dbReference type="GO" id="GO:0010275">
    <property type="term" value="P:NAD(P)H dehydrogenase complex assembly"/>
    <property type="evidence" value="ECO:0000318"/>
    <property type="project" value="GO_Central"/>
</dbReference>
<dbReference type="NCBIfam" id="NF038024">
    <property type="entry name" value="CRR6_slr1097"/>
    <property type="match status" value="1"/>
</dbReference>